<evidence type="ECO:0000313" key="3">
    <source>
        <dbReference type="EMBL" id="SCM67768.1"/>
    </source>
</evidence>
<dbReference type="Pfam" id="PF03807">
    <property type="entry name" value="F420_oxidored"/>
    <property type="match status" value="1"/>
</dbReference>
<evidence type="ECO:0000259" key="2">
    <source>
        <dbReference type="Pfam" id="PF03807"/>
    </source>
</evidence>
<keyword evidence="4" id="KW-1185">Reference proteome</keyword>
<dbReference type="InterPro" id="IPR036291">
    <property type="entry name" value="NAD(P)-bd_dom_sf"/>
</dbReference>
<dbReference type="GO" id="GO:0016491">
    <property type="term" value="F:oxidoreductase activity"/>
    <property type="evidence" value="ECO:0007669"/>
    <property type="project" value="UniProtKB-KW"/>
</dbReference>
<organism evidence="3 4">
    <name type="scientific">Donghicola eburneus</name>
    <dbReference type="NCBI Taxonomy" id="393278"/>
    <lineage>
        <taxon>Bacteria</taxon>
        <taxon>Pseudomonadati</taxon>
        <taxon>Pseudomonadota</taxon>
        <taxon>Alphaproteobacteria</taxon>
        <taxon>Rhodobacterales</taxon>
        <taxon>Roseobacteraceae</taxon>
        <taxon>Donghicola</taxon>
    </lineage>
</organism>
<protein>
    <submittedName>
        <fullName evidence="3">Reductase oxidoreductase</fullName>
    </submittedName>
</protein>
<reference evidence="4" key="1">
    <citation type="submission" date="2016-09" db="EMBL/GenBank/DDBJ databases">
        <authorList>
            <person name="Wibberg D."/>
        </authorList>
    </citation>
    <scope>NUCLEOTIDE SEQUENCE [LARGE SCALE GENOMIC DNA]</scope>
</reference>
<dbReference type="PANTHER" id="PTHR14239:SF10">
    <property type="entry name" value="REDUCTASE"/>
    <property type="match status" value="1"/>
</dbReference>
<dbReference type="AlphaFoldDB" id="A0A1M4N167"/>
<evidence type="ECO:0000313" key="4">
    <source>
        <dbReference type="Proteomes" id="UP000184085"/>
    </source>
</evidence>
<proteinExistence type="predicted"/>
<sequence length="210" mass="21751">MKIAILGSGLMGAALGRVWAKAGHDIIFSYSRSASKLERLASETGGAAASVADAVDQADAVLLSVHWSNVDDVLTQAGDLAGKVVLNCCVPLDDANDSLVLGPKTSGAEELARLRPQAIWVSCFNTAPSESFAPVYANKGQGTPPDLLMYGDAPQAKAVAKQLIKDAGFAPLEAGGLKTGRYAEPFAMVTAVLAYGQPGGPALTYNFKKL</sequence>
<dbReference type="Proteomes" id="UP000184085">
    <property type="component" value="Unassembled WGS sequence"/>
</dbReference>
<keyword evidence="1" id="KW-0560">Oxidoreductase</keyword>
<evidence type="ECO:0000256" key="1">
    <source>
        <dbReference type="ARBA" id="ARBA00023002"/>
    </source>
</evidence>
<dbReference type="SUPFAM" id="SSF51735">
    <property type="entry name" value="NAD(P)-binding Rossmann-fold domains"/>
    <property type="match status" value="1"/>
</dbReference>
<dbReference type="EMBL" id="FMJB01000048">
    <property type="protein sequence ID" value="SCM67768.1"/>
    <property type="molecule type" value="Genomic_DNA"/>
</dbReference>
<dbReference type="RefSeq" id="WP_072706409.1">
    <property type="nucleotide sequence ID" value="NZ_FMJB01000048.1"/>
</dbReference>
<dbReference type="InterPro" id="IPR028939">
    <property type="entry name" value="P5C_Rdtase_cat_N"/>
</dbReference>
<feature type="domain" description="Pyrroline-5-carboxylate reductase catalytic N-terminal" evidence="2">
    <location>
        <begin position="2"/>
        <end position="89"/>
    </location>
</feature>
<dbReference type="PANTHER" id="PTHR14239">
    <property type="entry name" value="DUDULIN-RELATED"/>
    <property type="match status" value="1"/>
</dbReference>
<dbReference type="InterPro" id="IPR051267">
    <property type="entry name" value="STEAP_metalloreductase"/>
</dbReference>
<accession>A0A1M4N167</accession>
<dbReference type="Gene3D" id="3.40.50.720">
    <property type="entry name" value="NAD(P)-binding Rossmann-like Domain"/>
    <property type="match status" value="1"/>
</dbReference>
<gene>
    <name evidence="3" type="ORF">KARMA_1973</name>
</gene>
<name>A0A1M4N167_9RHOB</name>